<reference evidence="1 2" key="1">
    <citation type="submission" date="2018-03" db="EMBL/GenBank/DDBJ databases">
        <authorList>
            <person name="Guldener U."/>
        </authorList>
    </citation>
    <scope>NUCLEOTIDE SEQUENCE [LARGE SCALE GENOMIC DNA]</scope>
    <source>
        <strain evidence="1 2">DAOM196992</strain>
    </source>
</reference>
<keyword evidence="2" id="KW-1185">Reference proteome</keyword>
<organism evidence="1 2">
    <name type="scientific">Pseudozyma flocculosa</name>
    <dbReference type="NCBI Taxonomy" id="84751"/>
    <lineage>
        <taxon>Eukaryota</taxon>
        <taxon>Fungi</taxon>
        <taxon>Dikarya</taxon>
        <taxon>Basidiomycota</taxon>
        <taxon>Ustilaginomycotina</taxon>
        <taxon>Ustilaginomycetes</taxon>
        <taxon>Ustilaginales</taxon>
        <taxon>Ustilaginaceae</taxon>
        <taxon>Pseudozyma</taxon>
    </lineage>
</organism>
<accession>A0A5C3FD77</accession>
<dbReference type="AlphaFoldDB" id="A0A5C3FD77"/>
<evidence type="ECO:0000313" key="2">
    <source>
        <dbReference type="Proteomes" id="UP000323386"/>
    </source>
</evidence>
<dbReference type="EMBL" id="OOIP01000026">
    <property type="protein sequence ID" value="SPO41309.1"/>
    <property type="molecule type" value="Genomic_DNA"/>
</dbReference>
<protein>
    <submittedName>
        <fullName evidence="1">Uncharacterized protein</fullName>
    </submittedName>
</protein>
<gene>
    <name evidence="1" type="ORF">PSFLO_06791</name>
</gene>
<sequence>MSSAHQLVVLDCLREQWYAVLTPGLGRRSRTDARHDSRRASSTSAALGWVGRLRRGAKAHVQIRAGPPVVCPPVYLHMRVSGESVRSSDRPADREAALVAARRRTKRVPTTVGARPRAVRADQVRGWASPSLEDVADGGCSEGIVVDALTDTVDPQARQTAGACAFSAAERQDSATAGLVASSEASGIRRARPWW</sequence>
<proteinExistence type="predicted"/>
<evidence type="ECO:0000313" key="1">
    <source>
        <dbReference type="EMBL" id="SPO41309.1"/>
    </source>
</evidence>
<name>A0A5C3FD77_9BASI</name>
<dbReference type="Proteomes" id="UP000323386">
    <property type="component" value="Unassembled WGS sequence"/>
</dbReference>